<accession>A0A0L6V2F6</accession>
<comment type="caution">
    <text evidence="1">The sequence shown here is derived from an EMBL/GenBank/DDBJ whole genome shotgun (WGS) entry which is preliminary data.</text>
</comment>
<dbReference type="AlphaFoldDB" id="A0A0L6V2F6"/>
<organism evidence="1 2">
    <name type="scientific">Puccinia sorghi</name>
    <dbReference type="NCBI Taxonomy" id="27349"/>
    <lineage>
        <taxon>Eukaryota</taxon>
        <taxon>Fungi</taxon>
        <taxon>Dikarya</taxon>
        <taxon>Basidiomycota</taxon>
        <taxon>Pucciniomycotina</taxon>
        <taxon>Pucciniomycetes</taxon>
        <taxon>Pucciniales</taxon>
        <taxon>Pucciniaceae</taxon>
        <taxon>Puccinia</taxon>
    </lineage>
</organism>
<dbReference type="EMBL" id="LAVV01007736">
    <property type="protein sequence ID" value="KNZ54941.1"/>
    <property type="molecule type" value="Genomic_DNA"/>
</dbReference>
<name>A0A0L6V2F6_9BASI</name>
<reference evidence="1 2" key="1">
    <citation type="submission" date="2015-08" db="EMBL/GenBank/DDBJ databases">
        <title>Next Generation Sequencing and Analysis of the Genome of Puccinia sorghi L Schw, the Causal Agent of Maize Common Rust.</title>
        <authorList>
            <person name="Rochi L."/>
            <person name="Burguener G."/>
            <person name="Darino M."/>
            <person name="Turjanski A."/>
            <person name="Kreff E."/>
            <person name="Dieguez M.J."/>
            <person name="Sacco F."/>
        </authorList>
    </citation>
    <scope>NUCLEOTIDE SEQUENCE [LARGE SCALE GENOMIC DNA]</scope>
    <source>
        <strain evidence="1 2">RO10H11247</strain>
    </source>
</reference>
<evidence type="ECO:0000313" key="2">
    <source>
        <dbReference type="Proteomes" id="UP000037035"/>
    </source>
</evidence>
<dbReference type="VEuPathDB" id="FungiDB:VP01_2810g2"/>
<evidence type="ECO:0000313" key="1">
    <source>
        <dbReference type="EMBL" id="KNZ54941.1"/>
    </source>
</evidence>
<proteinExistence type="predicted"/>
<sequence>MNWQKPLPPLNPTLTWIPLRWSLQQTDSSVSTKPYPWLSTKIRASWTMVLVTLSEGNTLESVREGYVQFLAGDGSTIQLKAPHFPQLAGTLVIFGRLFIQGFNLLRTGNSTFDMVKDGVTLLSTKVIDSTCKFKLVQSPQVKNHHTTTVKTVIFDGSGELNSKRIH</sequence>
<dbReference type="Proteomes" id="UP000037035">
    <property type="component" value="Unassembled WGS sequence"/>
</dbReference>
<dbReference type="OrthoDB" id="2504515at2759"/>
<protein>
    <submittedName>
        <fullName evidence="1">Uncharacterized protein</fullName>
    </submittedName>
</protein>
<gene>
    <name evidence="1" type="ORF">VP01_2810g2</name>
</gene>
<keyword evidence="2" id="KW-1185">Reference proteome</keyword>